<evidence type="ECO:0000313" key="3">
    <source>
        <dbReference type="EMBL" id="TDZ25247.1"/>
    </source>
</evidence>
<dbReference type="EMBL" id="AMCV02000002">
    <property type="protein sequence ID" value="TDZ25247.1"/>
    <property type="molecule type" value="Genomic_DNA"/>
</dbReference>
<evidence type="ECO:0000256" key="1">
    <source>
        <dbReference type="SAM" id="MobiDB-lite"/>
    </source>
</evidence>
<evidence type="ECO:0000313" key="4">
    <source>
        <dbReference type="Proteomes" id="UP000014480"/>
    </source>
</evidence>
<dbReference type="InterPro" id="IPR046522">
    <property type="entry name" value="DUF6699"/>
</dbReference>
<reference evidence="4" key="1">
    <citation type="journal article" date="2013" name="New Phytol.">
        <title>Comparative genomic and transcriptomic analyses reveal the hemibiotrophic stage shift of Colletotrichum fungi.</title>
        <authorList>
            <person name="Gan P."/>
            <person name="Ikeda K."/>
            <person name="Irieda H."/>
            <person name="Narusaka M."/>
            <person name="O'Connell R.J."/>
            <person name="Narusaka Y."/>
            <person name="Takano Y."/>
            <person name="Kubo Y."/>
            <person name="Shirasu K."/>
        </authorList>
    </citation>
    <scope>NUCLEOTIDE SEQUENCE [LARGE SCALE GENOMIC DNA]</scope>
    <source>
        <strain evidence="4">104-T / ATCC 96160 / CBS 514.97 / LARS 414 / MAFF 240422</strain>
    </source>
</reference>
<accession>A0A484G6Q2</accession>
<protein>
    <recommendedName>
        <fullName evidence="2">DUF6699 domain-containing protein</fullName>
    </recommendedName>
</protein>
<name>A0A484G6Q2_COLOR</name>
<reference evidence="4" key="2">
    <citation type="journal article" date="2019" name="Mol. Plant Microbe Interact.">
        <title>Genome sequence resources for four phytopathogenic fungi from the Colletotrichum orbiculare species complex.</title>
        <authorList>
            <person name="Gan P."/>
            <person name="Tsushima A."/>
            <person name="Narusaka M."/>
            <person name="Narusaka Y."/>
            <person name="Takano Y."/>
            <person name="Kubo Y."/>
            <person name="Shirasu K."/>
        </authorList>
    </citation>
    <scope>GENOME REANNOTATION</scope>
    <source>
        <strain evidence="4">104-T / ATCC 96160 / CBS 514.97 / LARS 414 / MAFF 240422</strain>
    </source>
</reference>
<feature type="compositionally biased region" description="Basic residues" evidence="1">
    <location>
        <begin position="252"/>
        <end position="262"/>
    </location>
</feature>
<proteinExistence type="predicted"/>
<gene>
    <name evidence="3" type="ORF">Cob_v001996</name>
</gene>
<dbReference type="Proteomes" id="UP000014480">
    <property type="component" value="Unassembled WGS sequence"/>
</dbReference>
<dbReference type="OrthoDB" id="5363135at2759"/>
<comment type="caution">
    <text evidence="3">The sequence shown here is derived from an EMBL/GenBank/DDBJ whole genome shotgun (WGS) entry which is preliminary data.</text>
</comment>
<dbReference type="Pfam" id="PF20415">
    <property type="entry name" value="DUF6699"/>
    <property type="match status" value="1"/>
</dbReference>
<feature type="region of interest" description="Disordered" evidence="1">
    <location>
        <begin position="102"/>
        <end position="124"/>
    </location>
</feature>
<feature type="region of interest" description="Disordered" evidence="1">
    <location>
        <begin position="240"/>
        <end position="262"/>
    </location>
</feature>
<evidence type="ECO:0000259" key="2">
    <source>
        <dbReference type="Pfam" id="PF20415"/>
    </source>
</evidence>
<dbReference type="AlphaFoldDB" id="A0A484G6Q2"/>
<keyword evidence="4" id="KW-1185">Reference proteome</keyword>
<feature type="domain" description="DUF6699" evidence="2">
    <location>
        <begin position="154"/>
        <end position="216"/>
    </location>
</feature>
<organism evidence="3 4">
    <name type="scientific">Colletotrichum orbiculare (strain 104-T / ATCC 96160 / CBS 514.97 / LARS 414 / MAFF 240422)</name>
    <name type="common">Cucumber anthracnose fungus</name>
    <name type="synonym">Colletotrichum lagenarium</name>
    <dbReference type="NCBI Taxonomy" id="1213857"/>
    <lineage>
        <taxon>Eukaryota</taxon>
        <taxon>Fungi</taxon>
        <taxon>Dikarya</taxon>
        <taxon>Ascomycota</taxon>
        <taxon>Pezizomycotina</taxon>
        <taxon>Sordariomycetes</taxon>
        <taxon>Hypocreomycetidae</taxon>
        <taxon>Glomerellales</taxon>
        <taxon>Glomerellaceae</taxon>
        <taxon>Colletotrichum</taxon>
        <taxon>Colletotrichum orbiculare species complex</taxon>
    </lineage>
</organism>
<sequence length="262" mass="29504">MYHLRPAKCFEIPRPIDEGKSFYLILPTLPSTRRSDLIDIPSVTPPRLPLPFNPFTLPLLLHFPSIIITSNYQRYKQPLRNLCQVTSQQSIIMSEPLTKVDSAVQGLSSSPPKEKRRQSSAAAPGVMNINDLKEEGIELQIAIETQKTGWKINSSPSTVEEKEILKKHLTEPPVKRIDLHFPLGMEVTARNLKGVTIKDAMDAIHKAYKKRSDDELDKPYLLGFEWDKEESWTRLVVHLSPNSTAAASGGGGKKKKNKKDDE</sequence>